<name>A0ABU8TZG5_9ACTN</name>
<dbReference type="EMBL" id="JBBKAM010000002">
    <property type="protein sequence ID" value="MEJ8640997.1"/>
    <property type="molecule type" value="Genomic_DNA"/>
</dbReference>
<feature type="compositionally biased region" description="Low complexity" evidence="1">
    <location>
        <begin position="70"/>
        <end position="81"/>
    </location>
</feature>
<keyword evidence="3" id="KW-1185">Reference proteome</keyword>
<evidence type="ECO:0000313" key="3">
    <source>
        <dbReference type="Proteomes" id="UP001382904"/>
    </source>
</evidence>
<gene>
    <name evidence="2" type="ORF">WKI68_05065</name>
</gene>
<organism evidence="2 3">
    <name type="scientific">Streptomyces caledonius</name>
    <dbReference type="NCBI Taxonomy" id="3134107"/>
    <lineage>
        <taxon>Bacteria</taxon>
        <taxon>Bacillati</taxon>
        <taxon>Actinomycetota</taxon>
        <taxon>Actinomycetes</taxon>
        <taxon>Kitasatosporales</taxon>
        <taxon>Streptomycetaceae</taxon>
        <taxon>Streptomyces</taxon>
    </lineage>
</organism>
<dbReference type="Proteomes" id="UP001382904">
    <property type="component" value="Unassembled WGS sequence"/>
</dbReference>
<accession>A0ABU8TZG5</accession>
<proteinExistence type="predicted"/>
<reference evidence="2 3" key="1">
    <citation type="submission" date="2024-03" db="EMBL/GenBank/DDBJ databases">
        <title>Novel Streptomyces species of biotechnological and ecological value are a feature of Machair soil.</title>
        <authorList>
            <person name="Prole J.R."/>
            <person name="Goodfellow M."/>
            <person name="Allenby N."/>
            <person name="Ward A.C."/>
        </authorList>
    </citation>
    <scope>NUCLEOTIDE SEQUENCE [LARGE SCALE GENOMIC DNA]</scope>
    <source>
        <strain evidence="2 3">MS1.HAVA.3</strain>
    </source>
</reference>
<evidence type="ECO:0000256" key="1">
    <source>
        <dbReference type="SAM" id="MobiDB-lite"/>
    </source>
</evidence>
<feature type="compositionally biased region" description="Polar residues" evidence="1">
    <location>
        <begin position="104"/>
        <end position="121"/>
    </location>
</feature>
<protein>
    <submittedName>
        <fullName evidence="2">Uncharacterized protein</fullName>
    </submittedName>
</protein>
<comment type="caution">
    <text evidence="2">The sequence shown here is derived from an EMBL/GenBank/DDBJ whole genome shotgun (WGS) entry which is preliminary data.</text>
</comment>
<evidence type="ECO:0000313" key="2">
    <source>
        <dbReference type="EMBL" id="MEJ8640997.1"/>
    </source>
</evidence>
<sequence length="133" mass="13524">MSTSSTAPILTDTLAPVASPTVHDSGADTAPGVIVIHSCTTLGTTLIVRLGGEIDHFSASPCGRSWPRRPTTATPASYWTPPASPSPTPASWPSSTGGPGTDAASGSRTAPEPCTTSSTRPPQRHGSRPPCHL</sequence>
<feature type="region of interest" description="Disordered" evidence="1">
    <location>
        <begin position="57"/>
        <end position="133"/>
    </location>
</feature>